<sequence>MMDSVLLLVAALAGGLLNAIAGGGSFLTFPALVYVGVPPVAANATGTLALLPGYLSATYAFRNHMAPPPGMSWLGVLGISALGGGLGAALLVITPDAGFQRIVPWLLLVATVAFAASDWLLGRIYRAGRAVPAVVARAVLFGVTLYGGYFNGGVGILLLAALGLVGMRDMGMANGAKNLVSFVLTLIAVILYARADVLVWPLALPMMLAGIVGGLLGGILGRRLPRRLVRAVVILTGAIMTVVFFLKA</sequence>
<dbReference type="InterPro" id="IPR002781">
    <property type="entry name" value="TM_pro_TauE-like"/>
</dbReference>
<dbReference type="Proteomes" id="UP000245212">
    <property type="component" value="Unassembled WGS sequence"/>
</dbReference>
<reference evidence="10" key="1">
    <citation type="submission" date="2018-05" db="EMBL/GenBank/DDBJ databases">
        <authorList>
            <person name="Li Y."/>
        </authorList>
    </citation>
    <scope>NUCLEOTIDE SEQUENCE [LARGE SCALE GENOMIC DNA]</scope>
    <source>
        <strain evidence="10">3d-2-2</strain>
    </source>
</reference>
<evidence type="ECO:0000256" key="6">
    <source>
        <dbReference type="ARBA" id="ARBA00022989"/>
    </source>
</evidence>
<dbReference type="InterPro" id="IPR052017">
    <property type="entry name" value="TSUP"/>
</dbReference>
<keyword evidence="7 8" id="KW-0472">Membrane</keyword>
<dbReference type="AlphaFoldDB" id="A0A2V1JTN6"/>
<dbReference type="PANTHER" id="PTHR30269">
    <property type="entry name" value="TRANSMEMBRANE PROTEIN YFCA"/>
    <property type="match status" value="1"/>
</dbReference>
<evidence type="ECO:0000256" key="5">
    <source>
        <dbReference type="ARBA" id="ARBA00022692"/>
    </source>
</evidence>
<feature type="transmembrane region" description="Helical" evidence="8">
    <location>
        <begin position="105"/>
        <end position="125"/>
    </location>
</feature>
<evidence type="ECO:0000256" key="1">
    <source>
        <dbReference type="ARBA" id="ARBA00004651"/>
    </source>
</evidence>
<keyword evidence="10" id="KW-1185">Reference proteome</keyword>
<organism evidence="9 10">
    <name type="scientific">Corticimicrobacter populi</name>
    <dbReference type="NCBI Taxonomy" id="2175229"/>
    <lineage>
        <taxon>Bacteria</taxon>
        <taxon>Pseudomonadati</taxon>
        <taxon>Pseudomonadota</taxon>
        <taxon>Betaproteobacteria</taxon>
        <taxon>Burkholderiales</taxon>
        <taxon>Alcaligenaceae</taxon>
        <taxon>Corticimicrobacter</taxon>
    </lineage>
</organism>
<dbReference type="PANTHER" id="PTHR30269:SF0">
    <property type="entry name" value="MEMBRANE TRANSPORTER PROTEIN YFCA-RELATED"/>
    <property type="match status" value="1"/>
</dbReference>
<comment type="similarity">
    <text evidence="2 8">Belongs to the 4-toluene sulfonate uptake permease (TSUP) (TC 2.A.102) family.</text>
</comment>
<name>A0A2V1JTN6_9BURK</name>
<evidence type="ECO:0000256" key="3">
    <source>
        <dbReference type="ARBA" id="ARBA00022448"/>
    </source>
</evidence>
<comment type="subcellular location">
    <subcellularLocation>
        <location evidence="1 8">Cell membrane</location>
        <topology evidence="1 8">Multi-pass membrane protein</topology>
    </subcellularLocation>
</comment>
<evidence type="ECO:0000256" key="4">
    <source>
        <dbReference type="ARBA" id="ARBA00022475"/>
    </source>
</evidence>
<feature type="transmembrane region" description="Helical" evidence="8">
    <location>
        <begin position="145"/>
        <end position="167"/>
    </location>
</feature>
<feature type="transmembrane region" description="Helical" evidence="8">
    <location>
        <begin position="201"/>
        <end position="221"/>
    </location>
</feature>
<evidence type="ECO:0000313" key="10">
    <source>
        <dbReference type="Proteomes" id="UP000245212"/>
    </source>
</evidence>
<evidence type="ECO:0000256" key="7">
    <source>
        <dbReference type="ARBA" id="ARBA00023136"/>
    </source>
</evidence>
<keyword evidence="3" id="KW-0813">Transport</keyword>
<evidence type="ECO:0000256" key="8">
    <source>
        <dbReference type="RuleBase" id="RU363041"/>
    </source>
</evidence>
<evidence type="ECO:0000313" key="9">
    <source>
        <dbReference type="EMBL" id="PWF21092.1"/>
    </source>
</evidence>
<keyword evidence="6 8" id="KW-1133">Transmembrane helix</keyword>
<dbReference type="Pfam" id="PF01925">
    <property type="entry name" value="TauE"/>
    <property type="match status" value="1"/>
</dbReference>
<feature type="transmembrane region" description="Helical" evidence="8">
    <location>
        <begin position="228"/>
        <end position="246"/>
    </location>
</feature>
<dbReference type="GO" id="GO:0005886">
    <property type="term" value="C:plasma membrane"/>
    <property type="evidence" value="ECO:0007669"/>
    <property type="project" value="UniProtKB-SubCell"/>
</dbReference>
<evidence type="ECO:0000256" key="2">
    <source>
        <dbReference type="ARBA" id="ARBA00009142"/>
    </source>
</evidence>
<gene>
    <name evidence="9" type="ORF">DD235_16190</name>
</gene>
<feature type="transmembrane region" description="Helical" evidence="8">
    <location>
        <begin position="179"/>
        <end position="195"/>
    </location>
</feature>
<feature type="transmembrane region" description="Helical" evidence="8">
    <location>
        <begin position="71"/>
        <end position="93"/>
    </location>
</feature>
<keyword evidence="5 8" id="KW-0812">Transmembrane</keyword>
<dbReference type="EMBL" id="QETA01000009">
    <property type="protein sequence ID" value="PWF21092.1"/>
    <property type="molecule type" value="Genomic_DNA"/>
</dbReference>
<protein>
    <recommendedName>
        <fullName evidence="8">Probable membrane transporter protein</fullName>
    </recommendedName>
</protein>
<keyword evidence="4 8" id="KW-1003">Cell membrane</keyword>
<proteinExistence type="inferred from homology"/>
<comment type="caution">
    <text evidence="9">The sequence shown here is derived from an EMBL/GenBank/DDBJ whole genome shotgun (WGS) entry which is preliminary data.</text>
</comment>
<accession>A0A2V1JTN6</accession>